<dbReference type="EMBL" id="JAHMHR010000013">
    <property type="protein sequence ID" value="KAK1687939.1"/>
    <property type="molecule type" value="Genomic_DNA"/>
</dbReference>
<accession>A0AAJ0EUR7</accession>
<feature type="region of interest" description="Disordered" evidence="1">
    <location>
        <begin position="1"/>
        <end position="20"/>
    </location>
</feature>
<dbReference type="AlphaFoldDB" id="A0AAJ0EUR7"/>
<name>A0AAJ0EUR7_9PEZI</name>
<dbReference type="RefSeq" id="XP_060431634.1">
    <property type="nucleotide sequence ID" value="XM_060579240.1"/>
</dbReference>
<organism evidence="2 3">
    <name type="scientific">Colletotrichum godetiae</name>
    <dbReference type="NCBI Taxonomy" id="1209918"/>
    <lineage>
        <taxon>Eukaryota</taxon>
        <taxon>Fungi</taxon>
        <taxon>Dikarya</taxon>
        <taxon>Ascomycota</taxon>
        <taxon>Pezizomycotina</taxon>
        <taxon>Sordariomycetes</taxon>
        <taxon>Hypocreomycetidae</taxon>
        <taxon>Glomerellales</taxon>
        <taxon>Glomerellaceae</taxon>
        <taxon>Colletotrichum</taxon>
        <taxon>Colletotrichum acutatum species complex</taxon>
    </lineage>
</organism>
<evidence type="ECO:0000256" key="1">
    <source>
        <dbReference type="SAM" id="MobiDB-lite"/>
    </source>
</evidence>
<dbReference type="Proteomes" id="UP001224890">
    <property type="component" value="Unassembled WGS sequence"/>
</dbReference>
<comment type="caution">
    <text evidence="2">The sequence shown here is derived from an EMBL/GenBank/DDBJ whole genome shotgun (WGS) entry which is preliminary data.</text>
</comment>
<keyword evidence="3" id="KW-1185">Reference proteome</keyword>
<dbReference type="GeneID" id="85463766"/>
<evidence type="ECO:0000313" key="2">
    <source>
        <dbReference type="EMBL" id="KAK1687939.1"/>
    </source>
</evidence>
<gene>
    <name evidence="2" type="ORF">BDP55DRAFT_72706</name>
</gene>
<proteinExistence type="predicted"/>
<reference evidence="2" key="1">
    <citation type="submission" date="2021-06" db="EMBL/GenBank/DDBJ databases">
        <title>Comparative genomics, transcriptomics and evolutionary studies reveal genomic signatures of adaptation to plant cell wall in hemibiotrophic fungi.</title>
        <authorList>
            <consortium name="DOE Joint Genome Institute"/>
            <person name="Baroncelli R."/>
            <person name="Diaz J.F."/>
            <person name="Benocci T."/>
            <person name="Peng M."/>
            <person name="Battaglia E."/>
            <person name="Haridas S."/>
            <person name="Andreopoulos W."/>
            <person name="Labutti K."/>
            <person name="Pangilinan J."/>
            <person name="Floch G.L."/>
            <person name="Makela M.R."/>
            <person name="Henrissat B."/>
            <person name="Grigoriev I.V."/>
            <person name="Crouch J.A."/>
            <person name="De Vries R.P."/>
            <person name="Sukno S.A."/>
            <person name="Thon M.R."/>
        </authorList>
    </citation>
    <scope>NUCLEOTIDE SEQUENCE</scope>
    <source>
        <strain evidence="2">CBS 193.32</strain>
    </source>
</reference>
<evidence type="ECO:0000313" key="3">
    <source>
        <dbReference type="Proteomes" id="UP001224890"/>
    </source>
</evidence>
<protein>
    <submittedName>
        <fullName evidence="2">Uncharacterized protein</fullName>
    </submittedName>
</protein>
<sequence length="204" mass="22478">MGKVDRVESQSPPVSRKVSGNRKVASVECLRHFSGPFSTKPFSLVKCASGDNLKYGGMAVDRISLHQPTHAMHLLHTVSLAGGRDPKHMAIYAVIFLGSHLPALATSGARPLRRALYDRRGIRRMIHVPQRMAPGRNKDPLGTRQPHPMLPLSVDNRCGIMHYLRASLTWRAVSSLLPLAESSYLLDGTKRALRACITKFPLAT</sequence>